<protein>
    <submittedName>
        <fullName evidence="1">Uncharacterized protein</fullName>
    </submittedName>
</protein>
<dbReference type="InterPro" id="IPR046200">
    <property type="entry name" value="DUF6233"/>
</dbReference>
<accession>A0ABQ2EWY7</accession>
<reference evidence="2" key="1">
    <citation type="journal article" date="2019" name="Int. J. Syst. Evol. Microbiol.">
        <title>The Global Catalogue of Microorganisms (GCM) 10K type strain sequencing project: providing services to taxonomists for standard genome sequencing and annotation.</title>
        <authorList>
            <consortium name="The Broad Institute Genomics Platform"/>
            <consortium name="The Broad Institute Genome Sequencing Center for Infectious Disease"/>
            <person name="Wu L."/>
            <person name="Ma J."/>
        </authorList>
    </citation>
    <scope>NUCLEOTIDE SEQUENCE [LARGE SCALE GENOMIC DNA]</scope>
    <source>
        <strain evidence="2">CGMCC 4.7275</strain>
    </source>
</reference>
<evidence type="ECO:0000313" key="1">
    <source>
        <dbReference type="EMBL" id="GGK24792.1"/>
    </source>
</evidence>
<keyword evidence="2" id="KW-1185">Reference proteome</keyword>
<name>A0ABQ2EWY7_9ACTN</name>
<organism evidence="1 2">
    <name type="scientific">Streptomyces camponoticapitis</name>
    <dbReference type="NCBI Taxonomy" id="1616125"/>
    <lineage>
        <taxon>Bacteria</taxon>
        <taxon>Bacillati</taxon>
        <taxon>Actinomycetota</taxon>
        <taxon>Actinomycetes</taxon>
        <taxon>Kitasatosporales</taxon>
        <taxon>Streptomycetaceae</taxon>
        <taxon>Streptomyces</taxon>
    </lineage>
</organism>
<comment type="caution">
    <text evidence="1">The sequence shown here is derived from an EMBL/GenBank/DDBJ whole genome shotgun (WGS) entry which is preliminary data.</text>
</comment>
<dbReference type="Proteomes" id="UP000660265">
    <property type="component" value="Unassembled WGS sequence"/>
</dbReference>
<proteinExistence type="predicted"/>
<sequence>MSDLPPAERLAKLRTLEAWLDWQLYDTRRKIHALEQAPTGPASYVVEPKRHPTHPEPARIHLADCTMPQRKTLPIEASAARLGLTEDPGSVAACEFCAPERRLANDGA</sequence>
<evidence type="ECO:0000313" key="2">
    <source>
        <dbReference type="Proteomes" id="UP000660265"/>
    </source>
</evidence>
<gene>
    <name evidence="1" type="ORF">GCM10011583_66070</name>
</gene>
<dbReference type="Pfam" id="PF19746">
    <property type="entry name" value="DUF6233"/>
    <property type="match status" value="1"/>
</dbReference>
<dbReference type="RefSeq" id="WP_189111260.1">
    <property type="nucleotide sequence ID" value="NZ_BMMV01000030.1"/>
</dbReference>
<dbReference type="EMBL" id="BMMV01000030">
    <property type="protein sequence ID" value="GGK24792.1"/>
    <property type="molecule type" value="Genomic_DNA"/>
</dbReference>